<dbReference type="SUPFAM" id="SSF51735">
    <property type="entry name" value="NAD(P)-binding Rossmann-fold domains"/>
    <property type="match status" value="1"/>
</dbReference>
<dbReference type="Pfam" id="PF00106">
    <property type="entry name" value="adh_short"/>
    <property type="match status" value="1"/>
</dbReference>
<keyword evidence="3" id="KW-0560">Oxidoreductase</keyword>
<reference evidence="5" key="1">
    <citation type="journal article" date="2014" name="Proc. Natl. Acad. Sci. U.S.A.">
        <title>Extensive sampling of basidiomycete genomes demonstrates inadequacy of the white-rot/brown-rot paradigm for wood decay fungi.</title>
        <authorList>
            <person name="Riley R."/>
            <person name="Salamov A.A."/>
            <person name="Brown D.W."/>
            <person name="Nagy L.G."/>
            <person name="Floudas D."/>
            <person name="Held B.W."/>
            <person name="Levasseur A."/>
            <person name="Lombard V."/>
            <person name="Morin E."/>
            <person name="Otillar R."/>
            <person name="Lindquist E.A."/>
            <person name="Sun H."/>
            <person name="LaButti K.M."/>
            <person name="Schmutz J."/>
            <person name="Jabbour D."/>
            <person name="Luo H."/>
            <person name="Baker S.E."/>
            <person name="Pisabarro A.G."/>
            <person name="Walton J.D."/>
            <person name="Blanchette R.A."/>
            <person name="Henrissat B."/>
            <person name="Martin F."/>
            <person name="Cullen D."/>
            <person name="Hibbett D.S."/>
            <person name="Grigoriev I.V."/>
        </authorList>
    </citation>
    <scope>NUCLEOTIDE SEQUENCE [LARGE SCALE GENOMIC DNA]</scope>
    <source>
        <strain evidence="5">CBS 339.88</strain>
    </source>
</reference>
<organism evidence="4 5">
    <name type="scientific">Galerina marginata (strain CBS 339.88)</name>
    <dbReference type="NCBI Taxonomy" id="685588"/>
    <lineage>
        <taxon>Eukaryota</taxon>
        <taxon>Fungi</taxon>
        <taxon>Dikarya</taxon>
        <taxon>Basidiomycota</taxon>
        <taxon>Agaricomycotina</taxon>
        <taxon>Agaricomycetes</taxon>
        <taxon>Agaricomycetidae</taxon>
        <taxon>Agaricales</taxon>
        <taxon>Agaricineae</taxon>
        <taxon>Strophariaceae</taxon>
        <taxon>Galerina</taxon>
    </lineage>
</organism>
<dbReference type="InterPro" id="IPR036291">
    <property type="entry name" value="NAD(P)-bd_dom_sf"/>
</dbReference>
<dbReference type="AlphaFoldDB" id="A0A067SBB2"/>
<accession>A0A067SBB2</accession>
<dbReference type="OrthoDB" id="191139at2759"/>
<gene>
    <name evidence="4" type="ORF">GALMADRAFT_272698</name>
</gene>
<dbReference type="Proteomes" id="UP000027222">
    <property type="component" value="Unassembled WGS sequence"/>
</dbReference>
<keyword evidence="2" id="KW-0521">NADP</keyword>
<dbReference type="PROSITE" id="PS00061">
    <property type="entry name" value="ADH_SHORT"/>
    <property type="match status" value="1"/>
</dbReference>
<protein>
    <recommendedName>
        <fullName evidence="6">NAD(P)-binding protein</fullName>
    </recommendedName>
</protein>
<dbReference type="InterPro" id="IPR020904">
    <property type="entry name" value="Sc_DH/Rdtase_CS"/>
</dbReference>
<dbReference type="PANTHER" id="PTHR24320:SF236">
    <property type="entry name" value="SHORT-CHAIN DEHYDROGENASE-RELATED"/>
    <property type="match status" value="1"/>
</dbReference>
<evidence type="ECO:0000256" key="1">
    <source>
        <dbReference type="ARBA" id="ARBA00006484"/>
    </source>
</evidence>
<comment type="similarity">
    <text evidence="1">Belongs to the short-chain dehydrogenases/reductases (SDR) family.</text>
</comment>
<evidence type="ECO:0000256" key="2">
    <source>
        <dbReference type="ARBA" id="ARBA00022857"/>
    </source>
</evidence>
<name>A0A067SBB2_GALM3</name>
<evidence type="ECO:0000313" key="5">
    <source>
        <dbReference type="Proteomes" id="UP000027222"/>
    </source>
</evidence>
<dbReference type="PRINTS" id="PR00081">
    <property type="entry name" value="GDHRDH"/>
</dbReference>
<keyword evidence="5" id="KW-1185">Reference proteome</keyword>
<dbReference type="EMBL" id="KL142409">
    <property type="protein sequence ID" value="KDR68215.1"/>
    <property type="molecule type" value="Genomic_DNA"/>
</dbReference>
<dbReference type="Gene3D" id="3.40.50.720">
    <property type="entry name" value="NAD(P)-binding Rossmann-like Domain"/>
    <property type="match status" value="1"/>
</dbReference>
<evidence type="ECO:0008006" key="6">
    <source>
        <dbReference type="Google" id="ProtNLM"/>
    </source>
</evidence>
<dbReference type="GO" id="GO:0016491">
    <property type="term" value="F:oxidoreductase activity"/>
    <property type="evidence" value="ECO:0007669"/>
    <property type="project" value="UniProtKB-KW"/>
</dbReference>
<dbReference type="HOGENOM" id="CLU_010194_44_6_1"/>
<dbReference type="PANTHER" id="PTHR24320">
    <property type="entry name" value="RETINOL DEHYDROGENASE"/>
    <property type="match status" value="1"/>
</dbReference>
<proteinExistence type="inferred from homology"/>
<evidence type="ECO:0000313" key="4">
    <source>
        <dbReference type="EMBL" id="KDR68215.1"/>
    </source>
</evidence>
<dbReference type="InterPro" id="IPR002347">
    <property type="entry name" value="SDR_fam"/>
</dbReference>
<dbReference type="STRING" id="685588.A0A067SBB2"/>
<sequence length="316" mass="34805">MGVLWDFVKSLVSETFPPKPKWSPDQVPSLEGKVFIVTGGNSGIGLETTKVLLSKGGKVYMAARSEEKARQAISEIEKEIGKSPIFLKLDLADLVSVKSAAEQFSSKESRLDVLYNSGGVMTPPMAQLTKQGYDLQFGTNVLGHFYFTKLLLPTLINTAALTQDGSARVITISSGAHHLHGIDYNLLTDGETRAKSNPQTLYSQSKYGDVVFARELARRYGNKRIVSISLNPGNIDTNLQRNVSSTQKKIMGLMLYPVVPYGITTHLWAGTAPETSEFNGKFLVPWARLGSPRKDTQDPKIGEELWNWLEAQVVDL</sequence>
<evidence type="ECO:0000256" key="3">
    <source>
        <dbReference type="ARBA" id="ARBA00023002"/>
    </source>
</evidence>